<dbReference type="STRING" id="187304.B0E33_18010"/>
<keyword evidence="1" id="KW-1133">Transmembrane helix</keyword>
<feature type="transmembrane region" description="Helical" evidence="1">
    <location>
        <begin position="60"/>
        <end position="84"/>
    </location>
</feature>
<dbReference type="EMBL" id="CXST01000001">
    <property type="protein sequence ID" value="CTQ43851.1"/>
    <property type="molecule type" value="Genomic_DNA"/>
</dbReference>
<feature type="transmembrane region" description="Helical" evidence="1">
    <location>
        <begin position="28"/>
        <end position="54"/>
    </location>
</feature>
<reference evidence="3" key="1">
    <citation type="submission" date="2015-07" db="EMBL/GenBank/DDBJ databases">
        <authorList>
            <person name="Rodrigo-Torres Lidia"/>
            <person name="Arahal R.David."/>
        </authorList>
    </citation>
    <scope>NUCLEOTIDE SEQUENCE [LARGE SCALE GENOMIC DNA]</scope>
    <source>
        <strain evidence="3">CECT 4801</strain>
    </source>
</reference>
<gene>
    <name evidence="2" type="ORF">LAL4801_02293</name>
</gene>
<proteinExistence type="predicted"/>
<protein>
    <recommendedName>
        <fullName evidence="4">Holin-X, holin superfamily III</fullName>
    </recommendedName>
</protein>
<organism evidence="2 3">
    <name type="scientific">Roseibium aggregatum</name>
    <dbReference type="NCBI Taxonomy" id="187304"/>
    <lineage>
        <taxon>Bacteria</taxon>
        <taxon>Pseudomonadati</taxon>
        <taxon>Pseudomonadota</taxon>
        <taxon>Alphaproteobacteria</taxon>
        <taxon>Hyphomicrobiales</taxon>
        <taxon>Stappiaceae</taxon>
        <taxon>Roseibium</taxon>
    </lineage>
</organism>
<accession>A0A0M6Y4B8</accession>
<evidence type="ECO:0000313" key="3">
    <source>
        <dbReference type="Proteomes" id="UP000048926"/>
    </source>
</evidence>
<dbReference type="KEGG" id="lagg:B0E33_18010"/>
<evidence type="ECO:0000256" key="1">
    <source>
        <dbReference type="SAM" id="Phobius"/>
    </source>
</evidence>
<keyword evidence="3" id="KW-1185">Reference proteome</keyword>
<name>A0A0M6Y4B8_9HYPH</name>
<dbReference type="AlphaFoldDB" id="A0A0M6Y4B8"/>
<dbReference type="RefSeq" id="WP_023003219.1">
    <property type="nucleotide sequence ID" value="NZ_CP045617.1"/>
</dbReference>
<dbReference type="Proteomes" id="UP000048926">
    <property type="component" value="Unassembled WGS sequence"/>
</dbReference>
<keyword evidence="1" id="KW-0472">Membrane</keyword>
<dbReference type="OrthoDB" id="7871305at2"/>
<evidence type="ECO:0000313" key="2">
    <source>
        <dbReference type="EMBL" id="CTQ43851.1"/>
    </source>
</evidence>
<sequence>MLLRALPLAFGAVSRDFNGMVHRAKRNAVLGGIAAVCFATAYVAGVVAAGAFLAPVFGPAMAALLIAVFMAVTGLVFVAVLSFLKHKDRRRKAHSQAAQRLGLAAAISVLPQLTKSKGLMITAALGGLAFLAAQARGDEERG</sequence>
<evidence type="ECO:0008006" key="4">
    <source>
        <dbReference type="Google" id="ProtNLM"/>
    </source>
</evidence>
<keyword evidence="1" id="KW-0812">Transmembrane</keyword>